<dbReference type="AlphaFoldDB" id="A0A0U3MGT0"/>
<dbReference type="Proteomes" id="UP000060699">
    <property type="component" value="Chromosome"/>
</dbReference>
<keyword evidence="2" id="KW-1185">Reference proteome</keyword>
<dbReference type="OrthoDB" id="8780395at2"/>
<dbReference type="STRING" id="76731.RD2015_2228"/>
<organism evidence="1 2">
    <name type="scientific">Roseateles depolymerans</name>
    <dbReference type="NCBI Taxonomy" id="76731"/>
    <lineage>
        <taxon>Bacteria</taxon>
        <taxon>Pseudomonadati</taxon>
        <taxon>Pseudomonadota</taxon>
        <taxon>Betaproteobacteria</taxon>
        <taxon>Burkholderiales</taxon>
        <taxon>Sphaerotilaceae</taxon>
        <taxon>Roseateles</taxon>
    </lineage>
</organism>
<reference evidence="1 2" key="1">
    <citation type="submission" date="2015-12" db="EMBL/GenBank/DDBJ databases">
        <title>Complete genome of Roseateles depolymerans KCTC 42856.</title>
        <authorList>
            <person name="Kim K.M."/>
        </authorList>
    </citation>
    <scope>NUCLEOTIDE SEQUENCE [LARGE SCALE GENOMIC DNA]</scope>
    <source>
        <strain evidence="1 2">KCTC 42856</strain>
    </source>
</reference>
<evidence type="ECO:0000313" key="1">
    <source>
        <dbReference type="EMBL" id="ALV06700.1"/>
    </source>
</evidence>
<dbReference type="KEGG" id="rdp:RD2015_2228"/>
<dbReference type="RefSeq" id="WP_058934938.1">
    <property type="nucleotide sequence ID" value="NZ_CP013729.1"/>
</dbReference>
<evidence type="ECO:0000313" key="2">
    <source>
        <dbReference type="Proteomes" id="UP000060699"/>
    </source>
</evidence>
<sequence length="502" mass="54631">MPSVTFNDFSGGLDLRLPINVQDASRLWVLRNAYVTLGRRLKKRPCLKRLADYTLTGSYGLENVNGQLAVFVPRGSPITLPTAMATIQSGTSFKPLVTQYQLDIPSIADASANLIGINYADIFQGYPYVVAKYLVQYSPSMPNPTQLAYYHHYVDTNPSTLIADVNCPRTPSATKAASRIFAINGETVRYCAAGAARNWTTASDAGFLPVALQQDTKEPCTAVGTFQDSLVVFFPEGAQIWDVAVDPSANQIRKRIYGVGTNYPMTLASWALDLGFLSQFGFRSMTVAANTDRIDDTDLGVPIDAPVVDDIATSNALSFVSRIEPFGAWIPQLGQYWCVFDNGVTSKVWAYSFSKSAKIGCWSEYTLPVRATALASLGGKVYLRTASALYEIDAGTFTDDGTPVPVEVQMAFQDAKSPGVSKQFTGADYVMVGGADVSFKYDPRDLGKESIPQNISGDTRPGDVIPVEIQATALAPVFRHQADEDFELTQATFYFQVLGAIR</sequence>
<accession>A0A0U3MGT0</accession>
<name>A0A0U3MGT0_9BURK</name>
<proteinExistence type="predicted"/>
<protein>
    <submittedName>
        <fullName evidence="1">Uncharacterized protein</fullName>
    </submittedName>
</protein>
<gene>
    <name evidence="1" type="ORF">RD2015_2228</name>
</gene>
<dbReference type="EMBL" id="CP013729">
    <property type="protein sequence ID" value="ALV06700.1"/>
    <property type="molecule type" value="Genomic_DNA"/>
</dbReference>